<keyword evidence="6" id="KW-0233">DNA recombination</keyword>
<evidence type="ECO:0000259" key="10">
    <source>
        <dbReference type="Pfam" id="PF12323"/>
    </source>
</evidence>
<dbReference type="HOGENOM" id="CLU_032903_0_1_3"/>
<dbReference type="GO" id="GO:0032196">
    <property type="term" value="P:transposition"/>
    <property type="evidence" value="ECO:0007669"/>
    <property type="project" value="UniProtKB-KW"/>
</dbReference>
<evidence type="ECO:0000259" key="8">
    <source>
        <dbReference type="Pfam" id="PF01385"/>
    </source>
</evidence>
<feature type="domain" description="Probable transposase IS891/IS1136/IS1341" evidence="8">
    <location>
        <begin position="195"/>
        <end position="295"/>
    </location>
</feature>
<accession>B7JV00</accession>
<keyword evidence="5" id="KW-0238">DNA-binding</keyword>
<keyword evidence="7" id="KW-0175">Coiled coil</keyword>
<evidence type="ECO:0000313" key="11">
    <source>
        <dbReference type="EMBL" id="ACK66852.1"/>
    </source>
</evidence>
<dbReference type="InterPro" id="IPR010095">
    <property type="entry name" value="Cas12f1-like_TNB"/>
</dbReference>
<organism evidence="11 12">
    <name type="scientific">Rippkaea orientalis (strain PCC 8801 / RF-1)</name>
    <name type="common">Cyanothece sp. (strain PCC 8801)</name>
    <dbReference type="NCBI Taxonomy" id="41431"/>
    <lineage>
        <taxon>Bacteria</taxon>
        <taxon>Bacillati</taxon>
        <taxon>Cyanobacteriota</taxon>
        <taxon>Cyanophyceae</taxon>
        <taxon>Oscillatoriophycideae</taxon>
        <taxon>Chroococcales</taxon>
        <taxon>Aphanothecaceae</taxon>
        <taxon>Rippkaea</taxon>
        <taxon>Rippkaea orientalis</taxon>
    </lineage>
</organism>
<dbReference type="OrthoDB" id="466512at2"/>
<dbReference type="NCBIfam" id="NF040570">
    <property type="entry name" value="guided_TnpB"/>
    <property type="match status" value="1"/>
</dbReference>
<evidence type="ECO:0000256" key="2">
    <source>
        <dbReference type="ARBA" id="ARBA00022578"/>
    </source>
</evidence>
<protein>
    <submittedName>
        <fullName evidence="11">Putative transposase IS891/IS1136/IS1341 family</fullName>
    </submittedName>
</protein>
<dbReference type="GO" id="GO:0003677">
    <property type="term" value="F:DNA binding"/>
    <property type="evidence" value="ECO:0007669"/>
    <property type="project" value="UniProtKB-KW"/>
</dbReference>
<evidence type="ECO:0000256" key="3">
    <source>
        <dbReference type="ARBA" id="ARBA00022723"/>
    </source>
</evidence>
<feature type="domain" description="Cas12f1-like TNB" evidence="9">
    <location>
        <begin position="307"/>
        <end position="375"/>
    </location>
</feature>
<reference evidence="12" key="1">
    <citation type="journal article" date="2011" name="MBio">
        <title>Novel metabolic attributes of the genus Cyanothece, comprising a group of unicellular nitrogen-fixing Cyanobacteria.</title>
        <authorList>
            <person name="Bandyopadhyay A."/>
            <person name="Elvitigala T."/>
            <person name="Welsh E."/>
            <person name="Stockel J."/>
            <person name="Liberton M."/>
            <person name="Min H."/>
            <person name="Sherman L.A."/>
            <person name="Pakrasi H.B."/>
        </authorList>
    </citation>
    <scope>NUCLEOTIDE SEQUENCE [LARGE SCALE GENOMIC DNA]</scope>
    <source>
        <strain evidence="12">PCC 8801</strain>
    </source>
</reference>
<proteinExistence type="inferred from homology"/>
<keyword evidence="2" id="KW-0815">Transposition</keyword>
<comment type="similarity">
    <text evidence="1">In the C-terminal section; belongs to the transposase 35 family.</text>
</comment>
<dbReference type="Pfam" id="PF01385">
    <property type="entry name" value="OrfB_IS605"/>
    <property type="match status" value="1"/>
</dbReference>
<evidence type="ECO:0000256" key="5">
    <source>
        <dbReference type="ARBA" id="ARBA00023125"/>
    </source>
</evidence>
<keyword evidence="3" id="KW-0479">Metal-binding</keyword>
<dbReference type="Proteomes" id="UP000008204">
    <property type="component" value="Chromosome"/>
</dbReference>
<feature type="coiled-coil region" evidence="7">
    <location>
        <begin position="230"/>
        <end position="257"/>
    </location>
</feature>
<dbReference type="STRING" id="41431.PCC8801_2853"/>
<dbReference type="InterPro" id="IPR001959">
    <property type="entry name" value="Transposase"/>
</dbReference>
<dbReference type="EMBL" id="CP001287">
    <property type="protein sequence ID" value="ACK66852.1"/>
    <property type="molecule type" value="Genomic_DNA"/>
</dbReference>
<evidence type="ECO:0000256" key="4">
    <source>
        <dbReference type="ARBA" id="ARBA00022833"/>
    </source>
</evidence>
<feature type="domain" description="Transposase putative helix-turn-helix" evidence="10">
    <location>
        <begin position="1"/>
        <end position="46"/>
    </location>
</feature>
<dbReference type="AlphaFoldDB" id="B7JV00"/>
<evidence type="ECO:0000313" key="12">
    <source>
        <dbReference type="Proteomes" id="UP000008204"/>
    </source>
</evidence>
<evidence type="ECO:0000259" key="9">
    <source>
        <dbReference type="Pfam" id="PF07282"/>
    </source>
</evidence>
<keyword evidence="12" id="KW-1185">Reference proteome</keyword>
<evidence type="ECO:0000256" key="6">
    <source>
        <dbReference type="ARBA" id="ARBA00023172"/>
    </source>
</evidence>
<gene>
    <name evidence="11" type="ordered locus">PCC8801_2853</name>
</gene>
<dbReference type="RefSeq" id="WP_012596118.1">
    <property type="nucleotide sequence ID" value="NC_011726.1"/>
</dbReference>
<keyword evidence="4" id="KW-0862">Zinc</keyword>
<dbReference type="eggNOG" id="COG0675">
    <property type="taxonomic scope" value="Bacteria"/>
</dbReference>
<dbReference type="Pfam" id="PF07282">
    <property type="entry name" value="Cas12f1-like_TNB"/>
    <property type="match status" value="1"/>
</dbReference>
<dbReference type="KEGG" id="cyp:PCC8801_2853"/>
<name>B7JV00_RIPO1</name>
<sequence length="431" mass="50352">MLTLNYTYRIYPDSKQEAMLDEWLEICRHSYNYALRELKDWIASRKCLIDRCSLESEYIMSADYPFPSYHQQQNQLPKAKKVFPELAKVPSQVLQTNVRRLHEAWDFFRNRGFGFPRFKKYGQMKSLLFPQFRSNPLTGWQINLPKLGKVQINLHRPIPDGFIIKQVRIVKKAKGWLAVISIQSDITLPEIETPFGHFLGLDVGLSSYLATSDNYVEKGRKFFKSEHRKLKLLQRRLSRKQKRSKNYEKARKKVEKQHNHIAFKRKNYQFKLAHKCCDMGDSIFMEDIDFRTMAKGFLGKHTLDAGFGQFRDILKYVCKIRGKYFGLVDHRGTSQTCPNCRAQVRKTLADRFHACYECGYGINNFVDRDVASAQEICNRGIETTTLGLRGKETVCQVEVSGVMSLDNWRRGNLPLWAEMSLREEGSPHHNL</sequence>
<dbReference type="InterPro" id="IPR021027">
    <property type="entry name" value="Transposase_put_HTH"/>
</dbReference>
<evidence type="ECO:0000256" key="1">
    <source>
        <dbReference type="ARBA" id="ARBA00008761"/>
    </source>
</evidence>
<dbReference type="Pfam" id="PF12323">
    <property type="entry name" value="HTH_OrfB_IS605"/>
    <property type="match status" value="1"/>
</dbReference>
<dbReference type="GO" id="GO:0046872">
    <property type="term" value="F:metal ion binding"/>
    <property type="evidence" value="ECO:0007669"/>
    <property type="project" value="UniProtKB-KW"/>
</dbReference>
<evidence type="ECO:0000256" key="7">
    <source>
        <dbReference type="SAM" id="Coils"/>
    </source>
</evidence>
<dbReference type="GO" id="GO:0006310">
    <property type="term" value="P:DNA recombination"/>
    <property type="evidence" value="ECO:0007669"/>
    <property type="project" value="UniProtKB-KW"/>
</dbReference>